<comment type="caution">
    <text evidence="1">The sequence shown here is derived from an EMBL/GenBank/DDBJ whole genome shotgun (WGS) entry which is preliminary data.</text>
</comment>
<sequence length="83" mass="9224">MTDVPRLAGRQPRSLAPEQLGQLDVTTAAQPARVRAWVVWEDGVEELVPAVAVAWTKRAVRVRWGAPPHVFETWVWAGAVERA</sequence>
<dbReference type="OrthoDB" id="4943146at2"/>
<dbReference type="EMBL" id="VFOQ01000001">
    <property type="protein sequence ID" value="TQL58697.1"/>
    <property type="molecule type" value="Genomic_DNA"/>
</dbReference>
<protein>
    <submittedName>
        <fullName evidence="1">Uncharacterized protein</fullName>
    </submittedName>
</protein>
<dbReference type="AlphaFoldDB" id="A0A542ZEG1"/>
<gene>
    <name evidence="1" type="ORF">FB474_0031</name>
</gene>
<organism evidence="1 2">
    <name type="scientific">Oryzihumus leptocrescens</name>
    <dbReference type="NCBI Taxonomy" id="297536"/>
    <lineage>
        <taxon>Bacteria</taxon>
        <taxon>Bacillati</taxon>
        <taxon>Actinomycetota</taxon>
        <taxon>Actinomycetes</taxon>
        <taxon>Micrococcales</taxon>
        <taxon>Intrasporangiaceae</taxon>
        <taxon>Oryzihumus</taxon>
    </lineage>
</organism>
<dbReference type="Proteomes" id="UP000319514">
    <property type="component" value="Unassembled WGS sequence"/>
</dbReference>
<reference evidence="1 2" key="1">
    <citation type="submission" date="2019-06" db="EMBL/GenBank/DDBJ databases">
        <title>Sequencing the genomes of 1000 actinobacteria strains.</title>
        <authorList>
            <person name="Klenk H.-P."/>
        </authorList>
    </citation>
    <scope>NUCLEOTIDE SEQUENCE [LARGE SCALE GENOMIC DNA]</scope>
    <source>
        <strain evidence="1 2">DSM 18082</strain>
    </source>
</reference>
<evidence type="ECO:0000313" key="2">
    <source>
        <dbReference type="Proteomes" id="UP000319514"/>
    </source>
</evidence>
<evidence type="ECO:0000313" key="1">
    <source>
        <dbReference type="EMBL" id="TQL58697.1"/>
    </source>
</evidence>
<keyword evidence="2" id="KW-1185">Reference proteome</keyword>
<proteinExistence type="predicted"/>
<accession>A0A542ZEG1</accession>
<name>A0A542ZEG1_9MICO</name>
<dbReference type="RefSeq" id="WP_141786802.1">
    <property type="nucleotide sequence ID" value="NZ_BAAAKX010000006.1"/>
</dbReference>